<feature type="signal peptide" evidence="2">
    <location>
        <begin position="1"/>
        <end position="24"/>
    </location>
</feature>
<name>A0A2N6VN62_9MICO</name>
<dbReference type="Proteomes" id="UP000235598">
    <property type="component" value="Unassembled WGS sequence"/>
</dbReference>
<dbReference type="EMBL" id="PNHK01000002">
    <property type="protein sequence ID" value="PMD05582.1"/>
    <property type="molecule type" value="Genomic_DNA"/>
</dbReference>
<feature type="compositionally biased region" description="Polar residues" evidence="1">
    <location>
        <begin position="28"/>
        <end position="37"/>
    </location>
</feature>
<feature type="chain" id="PRO_5014666234" description="Secreted protein" evidence="2">
    <location>
        <begin position="25"/>
        <end position="238"/>
    </location>
</feature>
<reference evidence="3 4" key="1">
    <citation type="submission" date="2017-09" db="EMBL/GenBank/DDBJ databases">
        <title>Bacterial strain isolated from the female urinary microbiota.</title>
        <authorList>
            <person name="Thomas-White K."/>
            <person name="Kumar N."/>
            <person name="Forster S."/>
            <person name="Putonti C."/>
            <person name="Lawley T."/>
            <person name="Wolfe A.J."/>
        </authorList>
    </citation>
    <scope>NUCLEOTIDE SEQUENCE [LARGE SCALE GENOMIC DNA]</scope>
    <source>
        <strain evidence="3 4">UMB1301</strain>
    </source>
</reference>
<protein>
    <recommendedName>
        <fullName evidence="5">Secreted protein</fullName>
    </recommendedName>
</protein>
<gene>
    <name evidence="3" type="ORF">CJ199_06095</name>
</gene>
<evidence type="ECO:0000256" key="1">
    <source>
        <dbReference type="SAM" id="MobiDB-lite"/>
    </source>
</evidence>
<comment type="caution">
    <text evidence="3">The sequence shown here is derived from an EMBL/GenBank/DDBJ whole genome shotgun (WGS) entry which is preliminary data.</text>
</comment>
<proteinExistence type="predicted"/>
<keyword evidence="2" id="KW-0732">Signal</keyword>
<accession>A0A2N6VN62</accession>
<evidence type="ECO:0000313" key="4">
    <source>
        <dbReference type="Proteomes" id="UP000235598"/>
    </source>
</evidence>
<sequence length="238" mass="25335">MIPAKTLATSALVATALTTLSACAVNQTERPGNSYETGSPDPVPSISAPADTPELTVVDASPGGSRDTDPLWDTLAKAAGDKKPMYVDAVVHTGAEVGDSDRVTLTPDTPDSVSVTVDKKAVSENSPGFYRIRGTFEAEQLGDSAFDLSTKSTDEIPGLIPKNKELKKECSDPEGANRIGAAAEKLANDPDTREDLRKTWISAPELWWAIQQSAVLMRETNGETEGDFFFQACESVQS</sequence>
<dbReference type="AlphaFoldDB" id="A0A2N6VN62"/>
<evidence type="ECO:0008006" key="5">
    <source>
        <dbReference type="Google" id="ProtNLM"/>
    </source>
</evidence>
<organism evidence="3 4">
    <name type="scientific">Brevibacterium paucivorans</name>
    <dbReference type="NCBI Taxonomy" id="170994"/>
    <lineage>
        <taxon>Bacteria</taxon>
        <taxon>Bacillati</taxon>
        <taxon>Actinomycetota</taxon>
        <taxon>Actinomycetes</taxon>
        <taxon>Micrococcales</taxon>
        <taxon>Brevibacteriaceae</taxon>
        <taxon>Brevibacterium</taxon>
    </lineage>
</organism>
<feature type="region of interest" description="Disordered" evidence="1">
    <location>
        <begin position="28"/>
        <end position="50"/>
    </location>
</feature>
<evidence type="ECO:0000313" key="3">
    <source>
        <dbReference type="EMBL" id="PMD05582.1"/>
    </source>
</evidence>
<dbReference type="PROSITE" id="PS51257">
    <property type="entry name" value="PROKAR_LIPOPROTEIN"/>
    <property type="match status" value="1"/>
</dbReference>
<evidence type="ECO:0000256" key="2">
    <source>
        <dbReference type="SAM" id="SignalP"/>
    </source>
</evidence>
<dbReference type="RefSeq" id="WP_102238604.1">
    <property type="nucleotide sequence ID" value="NZ_PNHK01000002.1"/>
</dbReference>
<dbReference type="OrthoDB" id="4806774at2"/>